<reference evidence="1" key="1">
    <citation type="submission" date="2019-08" db="EMBL/GenBank/DDBJ databases">
        <authorList>
            <person name="Kucharzyk K."/>
            <person name="Murdoch R.W."/>
            <person name="Higgins S."/>
            <person name="Loffler F."/>
        </authorList>
    </citation>
    <scope>NUCLEOTIDE SEQUENCE</scope>
</reference>
<proteinExistence type="predicted"/>
<sequence length="54" mass="5962">MRQIPQNKTGGISYFPVRLRKLFQNLLGKADINAVIGGDNPKPQDIGAVLVDHF</sequence>
<gene>
    <name evidence="1" type="ORF">SDC9_161469</name>
</gene>
<dbReference type="AlphaFoldDB" id="A0A645FPM7"/>
<protein>
    <submittedName>
        <fullName evidence="1">Uncharacterized protein</fullName>
    </submittedName>
</protein>
<name>A0A645FPM7_9ZZZZ</name>
<organism evidence="1">
    <name type="scientific">bioreactor metagenome</name>
    <dbReference type="NCBI Taxonomy" id="1076179"/>
    <lineage>
        <taxon>unclassified sequences</taxon>
        <taxon>metagenomes</taxon>
        <taxon>ecological metagenomes</taxon>
    </lineage>
</organism>
<accession>A0A645FPM7</accession>
<evidence type="ECO:0000313" key="1">
    <source>
        <dbReference type="EMBL" id="MPN14143.1"/>
    </source>
</evidence>
<dbReference type="EMBL" id="VSSQ01060737">
    <property type="protein sequence ID" value="MPN14143.1"/>
    <property type="molecule type" value="Genomic_DNA"/>
</dbReference>
<comment type="caution">
    <text evidence="1">The sequence shown here is derived from an EMBL/GenBank/DDBJ whole genome shotgun (WGS) entry which is preliminary data.</text>
</comment>